<organism evidence="2 3">
    <name type="scientific">Chlamydia suis</name>
    <dbReference type="NCBI Taxonomy" id="83559"/>
    <lineage>
        <taxon>Bacteria</taxon>
        <taxon>Pseudomonadati</taxon>
        <taxon>Chlamydiota</taxon>
        <taxon>Chlamydiia</taxon>
        <taxon>Chlamydiales</taxon>
        <taxon>Chlamydiaceae</taxon>
        <taxon>Chlamydia/Chlamydophila group</taxon>
        <taxon>Chlamydia</taxon>
    </lineage>
</organism>
<evidence type="ECO:0000313" key="3">
    <source>
        <dbReference type="Proteomes" id="UP000512184"/>
    </source>
</evidence>
<proteinExistence type="predicted"/>
<evidence type="ECO:0000313" key="2">
    <source>
        <dbReference type="EMBL" id="QHP83847.1"/>
    </source>
</evidence>
<keyword evidence="1" id="KW-0175">Coiled coil</keyword>
<dbReference type="Proteomes" id="UP000512184">
    <property type="component" value="Chromosome"/>
</dbReference>
<accession>A0ABX6IUX0</accession>
<gene>
    <name evidence="2" type="primary">hypothetical protein</name>
    <name evidence="2" type="ORF">Chls_972</name>
</gene>
<evidence type="ECO:0000256" key="1">
    <source>
        <dbReference type="SAM" id="Coils"/>
    </source>
</evidence>
<dbReference type="Pfam" id="PF04518">
    <property type="entry name" value="Effector_1"/>
    <property type="match status" value="1"/>
</dbReference>
<sequence>MSSYYLNFRPTTVSGEGLFKIKLSNPCSNFENRAKPAINIEELNSGLYVLRRLAVALEASYLGVASVINPNNRIFPGGECGIRRVWEGSAPASGTISGNTVADIKQNTAKVLVTTITDSLNALIEEVSELPMTQVAGISAALVLMASYQQKPTLNETEQAGVFASAYIPSDEAIKVVIKKEKEQAIQEGKDRVTAQLAAQGASDQVIADSLNDYEEYYVSEYFNTHVKQALLKHRANIGEDIRIMLELCLALGPNVPASLTKDNVKEANAKWVLKAWMDAFNRAMETELALGGDKAIIEAVLKMIPYATQTNLSDTDINAIYTQAALPSPEVMDYYLTSQDAGICKGEVVKAFQQATQNLEAVRADIEANIEELEVKKTSFQQAQASLESMLEGVKRLNDNKAFTSVRLTSVMECYAGLLALSQMSGVLEAEGINLITGYVDKFLKLNNGNTQQTLAHVISYVAAYCEVAESTMANTILQANESTVVQKVKDKFQELRQRKFCETLTAPSDLELQNNYIEERKGVCQAYFNKFVDDVITKNLDLSSAATQAQAMLTEFQTKATEYLNSFQTEIDNLKKVYEGLDPTKASFNASIGGQASLREKAVNSWIESTSLGSAFIHLILNTQIPKQENFLNPLIQEVNFNNVAANAVNDLLSITNNFSTSSVYYNLSSYLVESKEGQNYFCGDFFEFLSALAKEREYIARDINSCYRAQEFGKTLLAKVEALAAGNKVTAAQANSMRTQTNLYLAFIQIIVEQLAVLDSLLRSFYYNPLQKDGKYDENKYEIKGPTDWISTLASLEGYAANGFDNASPSGGLGPMHTLVQTNQHDYLTQSQTQQLNLQNQMTNIQQEWTLVSTSMQVLNGILSHLAAEIYTN</sequence>
<feature type="coiled-coil region" evidence="1">
    <location>
        <begin position="353"/>
        <end position="401"/>
    </location>
</feature>
<protein>
    <recommendedName>
        <fullName evidence="4">Effector from type III secretion system family protein</fullName>
    </recommendedName>
</protein>
<evidence type="ECO:0008006" key="4">
    <source>
        <dbReference type="Google" id="ProtNLM"/>
    </source>
</evidence>
<reference evidence="2" key="1">
    <citation type="submission" date="2019-01" db="EMBL/GenBank/DDBJ databases">
        <title>Whole genome sequencing and annotation enables comparative genome analysis that reveals unique features of the Chlamydia suis R19 Genome.</title>
        <authorList>
            <person name="Dimond Z.E."/>
        </authorList>
    </citation>
    <scope>NUCLEOTIDE SEQUENCE [LARGE SCALE GENOMIC DNA]</scope>
    <source>
        <strain evidence="2">R19</strain>
    </source>
</reference>
<dbReference type="InterPro" id="IPR007606">
    <property type="entry name" value="T3SS_effector"/>
</dbReference>
<dbReference type="EMBL" id="CP035278">
    <property type="protein sequence ID" value="QHP83847.1"/>
    <property type="molecule type" value="Genomic_DNA"/>
</dbReference>
<name>A0ABX6IUX0_9CHLA</name>
<dbReference type="RefSeq" id="WP_181389177.1">
    <property type="nucleotide sequence ID" value="NZ_CP035278.1"/>
</dbReference>
<keyword evidence="3" id="KW-1185">Reference proteome</keyword>